<reference evidence="3" key="2">
    <citation type="journal article" date="2023" name="Science">
        <title>Genomic signatures of disease resistance in endangered staghorn corals.</title>
        <authorList>
            <person name="Vollmer S.V."/>
            <person name="Selwyn J.D."/>
            <person name="Despard B.A."/>
            <person name="Roesel C.L."/>
        </authorList>
    </citation>
    <scope>NUCLEOTIDE SEQUENCE</scope>
    <source>
        <strain evidence="3">K2</strain>
    </source>
</reference>
<evidence type="ECO:0000313" key="4">
    <source>
        <dbReference type="Proteomes" id="UP001249851"/>
    </source>
</evidence>
<evidence type="ECO:0000256" key="1">
    <source>
        <dbReference type="SAM" id="MobiDB-lite"/>
    </source>
</evidence>
<dbReference type="EMBL" id="JARQWQ010000026">
    <property type="protein sequence ID" value="KAK2563094.1"/>
    <property type="molecule type" value="Genomic_DNA"/>
</dbReference>
<dbReference type="GO" id="GO:0042981">
    <property type="term" value="P:regulation of apoptotic process"/>
    <property type="evidence" value="ECO:0007669"/>
    <property type="project" value="InterPro"/>
</dbReference>
<reference evidence="3" key="1">
    <citation type="journal article" date="2023" name="G3 (Bethesda)">
        <title>Whole genome assembly and annotation of the endangered Caribbean coral Acropora cervicornis.</title>
        <authorList>
            <person name="Selwyn J.D."/>
            <person name="Vollmer S.V."/>
        </authorList>
    </citation>
    <scope>NUCLEOTIDE SEQUENCE</scope>
    <source>
        <strain evidence="3">K2</strain>
    </source>
</reference>
<feature type="domain" description="CARD" evidence="2">
    <location>
        <begin position="275"/>
        <end position="340"/>
    </location>
</feature>
<keyword evidence="4" id="KW-1185">Reference proteome</keyword>
<feature type="compositionally biased region" description="Polar residues" evidence="1">
    <location>
        <begin position="34"/>
        <end position="47"/>
    </location>
</feature>
<evidence type="ECO:0000313" key="3">
    <source>
        <dbReference type="EMBL" id="KAK2563094.1"/>
    </source>
</evidence>
<dbReference type="Gene3D" id="1.10.533.10">
    <property type="entry name" value="Death Domain, Fas"/>
    <property type="match status" value="1"/>
</dbReference>
<dbReference type="PROSITE" id="PS50209">
    <property type="entry name" value="CARD"/>
    <property type="match status" value="1"/>
</dbReference>
<accession>A0AAD9QKX8</accession>
<organism evidence="3 4">
    <name type="scientific">Acropora cervicornis</name>
    <name type="common">Staghorn coral</name>
    <dbReference type="NCBI Taxonomy" id="6130"/>
    <lineage>
        <taxon>Eukaryota</taxon>
        <taxon>Metazoa</taxon>
        <taxon>Cnidaria</taxon>
        <taxon>Anthozoa</taxon>
        <taxon>Hexacorallia</taxon>
        <taxon>Scleractinia</taxon>
        <taxon>Astrocoeniina</taxon>
        <taxon>Acroporidae</taxon>
        <taxon>Acropora</taxon>
    </lineage>
</organism>
<dbReference type="Proteomes" id="UP001249851">
    <property type="component" value="Unassembled WGS sequence"/>
</dbReference>
<feature type="compositionally biased region" description="Polar residues" evidence="1">
    <location>
        <begin position="1"/>
        <end position="11"/>
    </location>
</feature>
<comment type="caution">
    <text evidence="3">The sequence shown here is derived from an EMBL/GenBank/DDBJ whole genome shotgun (WGS) entry which is preliminary data.</text>
</comment>
<feature type="region of interest" description="Disordered" evidence="1">
    <location>
        <begin position="1"/>
        <end position="61"/>
    </location>
</feature>
<dbReference type="CDD" id="cd01671">
    <property type="entry name" value="CARD"/>
    <property type="match status" value="1"/>
</dbReference>
<dbReference type="AlphaFoldDB" id="A0AAD9QKX8"/>
<dbReference type="InterPro" id="IPR011029">
    <property type="entry name" value="DEATH-like_dom_sf"/>
</dbReference>
<dbReference type="InterPro" id="IPR001315">
    <property type="entry name" value="CARD"/>
</dbReference>
<sequence>MEETNNSQRPYTTTTEEEATFTVGPSYSPPCPLSNISGVLNSSQPERGNSPEIQRRPQRRDDLMEQRSANTSNFFDENDQSKFSEDFGRCSLQSRIPPLEGVRSDDSPNCCFYLFKRWIIGRDCLEHALYIFSTDKFNEVYPKVKRDEALVNHGTEFPFSEAQKFAVLHQQFEITENVSLKFELVNGHYFSIIGETQRKATLSDILSKSRERTFCGYSVPIVIKCHGAKCRRHTDQVKATIKSGQRSLEIYFPVSYYEANESYWLPDSHGSVTCMPKEDRDALQSCYVDLIEKIRDVTWLSRCLYQFKILNKCDLEDIFCHSKRSDRNAAFLDILPRRGNVLDFVLKIMQGERNYQDAAALILQRRSHYGAN</sequence>
<dbReference type="SUPFAM" id="SSF47986">
    <property type="entry name" value="DEATH domain"/>
    <property type="match status" value="1"/>
</dbReference>
<name>A0AAD9QKX8_ACRCE</name>
<evidence type="ECO:0000259" key="2">
    <source>
        <dbReference type="PROSITE" id="PS50209"/>
    </source>
</evidence>
<protein>
    <recommendedName>
        <fullName evidence="2">CARD domain-containing protein</fullName>
    </recommendedName>
</protein>
<dbReference type="Pfam" id="PF00619">
    <property type="entry name" value="CARD"/>
    <property type="match status" value="1"/>
</dbReference>
<gene>
    <name evidence="3" type="ORF">P5673_013432</name>
</gene>
<proteinExistence type="predicted"/>